<feature type="region of interest" description="Disordered" evidence="7">
    <location>
        <begin position="1272"/>
        <end position="1323"/>
    </location>
</feature>
<dbReference type="SMART" id="SM00325">
    <property type="entry name" value="RhoGEF"/>
    <property type="match status" value="1"/>
</dbReference>
<feature type="region of interest" description="Disordered" evidence="7">
    <location>
        <begin position="640"/>
        <end position="686"/>
    </location>
</feature>
<dbReference type="CDD" id="cd00160">
    <property type="entry name" value="RhoGEF"/>
    <property type="match status" value="1"/>
</dbReference>
<keyword evidence="3" id="KW-0963">Cytoplasm</keyword>
<dbReference type="OrthoDB" id="1716625at2759"/>
<dbReference type="InterPro" id="IPR011993">
    <property type="entry name" value="PH-like_dom_sf"/>
</dbReference>
<feature type="region of interest" description="Disordered" evidence="7">
    <location>
        <begin position="230"/>
        <end position="254"/>
    </location>
</feature>
<dbReference type="Pfam" id="PF00169">
    <property type="entry name" value="PH"/>
    <property type="match status" value="1"/>
</dbReference>
<sequence>MWTQVTDTARRQESSPPCLGTQLLIKTGSASTFPRTPRDSTSSSVEVYAFGATPGTLPWSHSAGSLHYDFDSLFSPTSAMSSTSDLSTSGVITHVRTAPSSRTRTSPRTQPAALTPPASPRPTRPVPPPRPLSTMRPVAPPRPAATTANRLFLDPPSSLYSERPYRSEYERRSSVGYASTDDSTFSAPDLPDGSVADTLLSIMDESFMDQPVHPEPTSLDRDLIIRAQSPTAASRTRSVSNVHHDPVNSQGLPMAPVLKRSTSHETIGPTLSSVAAADSPDPELTRQSSNVRRANARESAVRELLDTERKYLDNLNVVLEVFYLPLRSILNRSEMTTLFCNLEALMTCSAQLVSILEAQLEEEFTTGSPMLIGEIFMSLAGAFDCYAEYNANHSKATKLLTTKPQMDERMARVLATAAENPRCGRLPLFSFLLQPIQRISRYPLLLKNILHYTGPDHPDHFQLRLAADMMCGVTEKANELTRYREDLDKCREMADTVDFTAAPDTANYVWDPTAEHPLLGKRHFVIEGTVTKWRGGRKLNFHLFNDVILLVKAQRSALSRGKKELYRKPWSTNEIMVRPVEPKPFMTEPACFFELVHVNSGETLLLEAPDRSLARKWMADISATCQVHYRLEAQAKRKLRQSVIGRRSTLRRRTSSAAKGSRSPPLSASRASVRATDPTAPNRTSVHYMTTTTPTCITTKVVAEDGGLPLTSAASRPSMASTVSASSRSPLLGLPTWTVRGRARTQKAPAATTAAAKERNRRSVIMSFFDLRTSTEGTVEGGDPMGRAATTPSSATTNTANLTPTGAVRPRPLSAVSMASELNDDSFVSATSHQDWLPDIPSGALLTTNEARLDESKAAEDSLIPPPTASPGCKEGDSDDATDDEAMARHLRHHSAPEFHTDVSDGVSYRIPPRIDSLPADGEIVPPRRSSEGTLQVVRQQAGQRRHRHLSLQSTTAARTVDLPAPQRSPKRANGPPALRMRPQRPAVSCEEMIAAVASPAVVAASSPAMGQALRINTRLEEYRVGRPADTSTATRLPRMGRAPTSTSSSTVRKYNQLLLAAAQTRGTLRVVVLEAEGLMSLDPSKQRSDDTNSDTSAPTSPATAGPGTVSTTSFGGHVHDSHPTISHLNPYCVVYLRTGGRLEPGSEPSAAVVQSASASGSSDPARKGSGWFPYTRFSSFISGGSGLRSADEASCPTLPGPGIPPATTRPVVSITPSRDEVDAARELQLQQTRVVYHTRHPHWQESMVFCLTHESNPHFDQHKATNRARLNAVYHPNRPQERTGTSRLSKDLAPSDSSPTITDSTSTLLPKEGHGSGGRFSRARAGLGRNTRWFGTDAPASATNERLARVSATPTLAIKIMSEDPQNDTDEYLGMAELELSSALLDALKDADTTSTGCDGHPGVIKLRLKDAPRGSVVVRLSYHPWY</sequence>
<evidence type="ECO:0000256" key="3">
    <source>
        <dbReference type="ARBA" id="ARBA00022490"/>
    </source>
</evidence>
<dbReference type="GO" id="GO:0005085">
    <property type="term" value="F:guanyl-nucleotide exchange factor activity"/>
    <property type="evidence" value="ECO:0007669"/>
    <property type="project" value="InterPro"/>
</dbReference>
<dbReference type="SUPFAM" id="SSF50729">
    <property type="entry name" value="PH domain-like"/>
    <property type="match status" value="1"/>
</dbReference>
<dbReference type="InterPro" id="IPR035892">
    <property type="entry name" value="C2_domain_sf"/>
</dbReference>
<feature type="region of interest" description="Disordered" evidence="7">
    <location>
        <begin position="855"/>
        <end position="881"/>
    </location>
</feature>
<feature type="compositionally biased region" description="Polar residues" evidence="7">
    <location>
        <begin position="98"/>
        <end position="109"/>
    </location>
</feature>
<dbReference type="GO" id="GO:0035556">
    <property type="term" value="P:intracellular signal transduction"/>
    <property type="evidence" value="ECO:0007669"/>
    <property type="project" value="InterPro"/>
</dbReference>
<feature type="domain" description="DH" evidence="9">
    <location>
        <begin position="296"/>
        <end position="480"/>
    </location>
</feature>
<dbReference type="Gene3D" id="1.20.900.10">
    <property type="entry name" value="Dbl homology (DH) domain"/>
    <property type="match status" value="1"/>
</dbReference>
<dbReference type="PROSITE" id="PS50010">
    <property type="entry name" value="DH_2"/>
    <property type="match status" value="1"/>
</dbReference>
<evidence type="ECO:0000256" key="1">
    <source>
        <dbReference type="ARBA" id="ARBA00004316"/>
    </source>
</evidence>
<comment type="subcellular location">
    <subcellularLocation>
        <location evidence="1">Cell projection</location>
    </subcellularLocation>
    <subcellularLocation>
        <location evidence="2">Cytoplasm</location>
    </subcellularLocation>
    <subcellularLocation>
        <location evidence="6">Synapse</location>
    </subcellularLocation>
</comment>
<dbReference type="EMBL" id="JANBPT010000721">
    <property type="protein sequence ID" value="KAJ1913856.1"/>
    <property type="molecule type" value="Genomic_DNA"/>
</dbReference>
<keyword evidence="4" id="KW-0770">Synapse</keyword>
<dbReference type="InterPro" id="IPR051480">
    <property type="entry name" value="Endocytic_GEF_Adapter"/>
</dbReference>
<dbReference type="InterPro" id="IPR000008">
    <property type="entry name" value="C2_dom"/>
</dbReference>
<dbReference type="InterPro" id="IPR035899">
    <property type="entry name" value="DBL_dom_sf"/>
</dbReference>
<evidence type="ECO:0000259" key="9">
    <source>
        <dbReference type="PROSITE" id="PS50010"/>
    </source>
</evidence>
<keyword evidence="11" id="KW-1185">Reference proteome</keyword>
<dbReference type="InterPro" id="IPR000219">
    <property type="entry name" value="DH_dom"/>
</dbReference>
<feature type="region of interest" description="Disordered" evidence="7">
    <location>
        <begin position="271"/>
        <end position="293"/>
    </location>
</feature>
<evidence type="ECO:0000256" key="2">
    <source>
        <dbReference type="ARBA" id="ARBA00004496"/>
    </source>
</evidence>
<dbReference type="SUPFAM" id="SSF49562">
    <property type="entry name" value="C2 domain (Calcium/lipid-binding domain, CaLB)"/>
    <property type="match status" value="1"/>
</dbReference>
<dbReference type="Pfam" id="PF00621">
    <property type="entry name" value="RhoGEF"/>
    <property type="match status" value="1"/>
</dbReference>
<dbReference type="PROSITE" id="PS50003">
    <property type="entry name" value="PH_DOMAIN"/>
    <property type="match status" value="1"/>
</dbReference>
<comment type="caution">
    <text evidence="10">The sequence shown here is derived from an EMBL/GenBank/DDBJ whole genome shotgun (WGS) entry which is preliminary data.</text>
</comment>
<dbReference type="Proteomes" id="UP001150569">
    <property type="component" value="Unassembled WGS sequence"/>
</dbReference>
<feature type="compositionally biased region" description="Low complexity" evidence="7">
    <location>
        <begin position="79"/>
        <end position="89"/>
    </location>
</feature>
<evidence type="ECO:0000256" key="5">
    <source>
        <dbReference type="ARBA" id="ARBA00023273"/>
    </source>
</evidence>
<accession>A0A9W7ZVF3</accession>
<evidence type="ECO:0000256" key="4">
    <source>
        <dbReference type="ARBA" id="ARBA00023018"/>
    </source>
</evidence>
<dbReference type="SMART" id="SM00233">
    <property type="entry name" value="PH"/>
    <property type="match status" value="1"/>
</dbReference>
<evidence type="ECO:0000256" key="7">
    <source>
        <dbReference type="SAM" id="MobiDB-lite"/>
    </source>
</evidence>
<evidence type="ECO:0000256" key="6">
    <source>
        <dbReference type="ARBA" id="ARBA00034103"/>
    </source>
</evidence>
<feature type="compositionally biased region" description="Low complexity" evidence="7">
    <location>
        <begin position="1147"/>
        <end position="1164"/>
    </location>
</feature>
<feature type="region of interest" description="Disordered" evidence="7">
    <location>
        <begin position="1"/>
        <end position="20"/>
    </location>
</feature>
<feature type="region of interest" description="Disordered" evidence="7">
    <location>
        <begin position="79"/>
        <end position="191"/>
    </location>
</feature>
<dbReference type="PANTHER" id="PTHR46006">
    <property type="entry name" value="RHO GUANINE NUCLEOTIDE EXCHANGE FACTOR AT 64C, ISOFORM A"/>
    <property type="match status" value="1"/>
</dbReference>
<feature type="compositionally biased region" description="Polar residues" evidence="7">
    <location>
        <begin position="176"/>
        <end position="186"/>
    </location>
</feature>
<gene>
    <name evidence="10" type="ORF">IWQ60_009048</name>
</gene>
<feature type="compositionally biased region" description="Low complexity" evidence="7">
    <location>
        <begin position="1295"/>
        <end position="1308"/>
    </location>
</feature>
<feature type="region of interest" description="Disordered" evidence="7">
    <location>
        <begin position="1083"/>
        <end position="1119"/>
    </location>
</feature>
<feature type="region of interest" description="Disordered" evidence="7">
    <location>
        <begin position="1144"/>
        <end position="1169"/>
    </location>
</feature>
<feature type="compositionally biased region" description="Low complexity" evidence="7">
    <location>
        <begin position="788"/>
        <end position="805"/>
    </location>
</feature>
<feature type="compositionally biased region" description="Polar residues" evidence="7">
    <location>
        <begin position="230"/>
        <end position="251"/>
    </location>
</feature>
<feature type="compositionally biased region" description="Polar residues" evidence="7">
    <location>
        <begin position="1094"/>
        <end position="1115"/>
    </location>
</feature>
<feature type="domain" description="PH" evidence="8">
    <location>
        <begin position="523"/>
        <end position="626"/>
    </location>
</feature>
<name>A0A9W7ZVF3_9FUNG</name>
<dbReference type="GO" id="GO:0005737">
    <property type="term" value="C:cytoplasm"/>
    <property type="evidence" value="ECO:0007669"/>
    <property type="project" value="UniProtKB-SubCell"/>
</dbReference>
<proteinExistence type="predicted"/>
<feature type="region of interest" description="Disordered" evidence="7">
    <location>
        <begin position="775"/>
        <end position="810"/>
    </location>
</feature>
<reference evidence="10" key="1">
    <citation type="submission" date="2022-07" db="EMBL/GenBank/DDBJ databases">
        <title>Phylogenomic reconstructions and comparative analyses of Kickxellomycotina fungi.</title>
        <authorList>
            <person name="Reynolds N.K."/>
            <person name="Stajich J.E."/>
            <person name="Barry K."/>
            <person name="Grigoriev I.V."/>
            <person name="Crous P."/>
            <person name="Smith M.E."/>
        </authorList>
    </citation>
    <scope>NUCLEOTIDE SEQUENCE</scope>
    <source>
        <strain evidence="10">RSA 861</strain>
    </source>
</reference>
<evidence type="ECO:0000313" key="11">
    <source>
        <dbReference type="Proteomes" id="UP001150569"/>
    </source>
</evidence>
<evidence type="ECO:0000259" key="8">
    <source>
        <dbReference type="PROSITE" id="PS50003"/>
    </source>
</evidence>
<dbReference type="PANTHER" id="PTHR46006:SF6">
    <property type="entry name" value="INTERSECTIN-2 ISOFORM X1"/>
    <property type="match status" value="1"/>
</dbReference>
<feature type="region of interest" description="Disordered" evidence="7">
    <location>
        <begin position="1189"/>
        <end position="1212"/>
    </location>
</feature>
<dbReference type="SUPFAM" id="SSF48065">
    <property type="entry name" value="DBL homology domain (DH-domain)"/>
    <property type="match status" value="1"/>
</dbReference>
<feature type="compositionally biased region" description="Low complexity" evidence="7">
    <location>
        <begin position="661"/>
        <end position="675"/>
    </location>
</feature>
<dbReference type="Gene3D" id="2.30.29.30">
    <property type="entry name" value="Pleckstrin-homology domain (PH domain)/Phosphotyrosine-binding domain (PTB)"/>
    <property type="match status" value="1"/>
</dbReference>
<organism evidence="10 11">
    <name type="scientific">Tieghemiomyces parasiticus</name>
    <dbReference type="NCBI Taxonomy" id="78921"/>
    <lineage>
        <taxon>Eukaryota</taxon>
        <taxon>Fungi</taxon>
        <taxon>Fungi incertae sedis</taxon>
        <taxon>Zoopagomycota</taxon>
        <taxon>Kickxellomycotina</taxon>
        <taxon>Dimargaritomycetes</taxon>
        <taxon>Dimargaritales</taxon>
        <taxon>Dimargaritaceae</taxon>
        <taxon>Tieghemiomyces</taxon>
    </lineage>
</organism>
<dbReference type="GO" id="GO:0042995">
    <property type="term" value="C:cell projection"/>
    <property type="evidence" value="ECO:0007669"/>
    <property type="project" value="UniProtKB-SubCell"/>
</dbReference>
<protein>
    <recommendedName>
        <fullName evidence="12">DH domain-containing protein</fullName>
    </recommendedName>
</protein>
<dbReference type="InterPro" id="IPR001849">
    <property type="entry name" value="PH_domain"/>
</dbReference>
<dbReference type="PROSITE" id="PS00741">
    <property type="entry name" value="DH_1"/>
    <property type="match status" value="1"/>
</dbReference>
<evidence type="ECO:0000313" key="10">
    <source>
        <dbReference type="EMBL" id="KAJ1913856.1"/>
    </source>
</evidence>
<dbReference type="Gene3D" id="2.60.40.150">
    <property type="entry name" value="C2 domain"/>
    <property type="match status" value="1"/>
</dbReference>
<keyword evidence="5" id="KW-0966">Cell projection</keyword>
<evidence type="ECO:0008006" key="12">
    <source>
        <dbReference type="Google" id="ProtNLM"/>
    </source>
</evidence>
<dbReference type="GO" id="GO:0035025">
    <property type="term" value="P:positive regulation of Rho protein signal transduction"/>
    <property type="evidence" value="ECO:0007669"/>
    <property type="project" value="TreeGrafter"/>
</dbReference>
<dbReference type="InterPro" id="IPR001331">
    <property type="entry name" value="GDS_CDC24_CS"/>
</dbReference>
<feature type="region of interest" description="Disordered" evidence="7">
    <location>
        <begin position="1028"/>
        <end position="1051"/>
    </location>
</feature>
<feature type="compositionally biased region" description="Basic and acidic residues" evidence="7">
    <location>
        <begin position="163"/>
        <end position="173"/>
    </location>
</feature>
<feature type="compositionally biased region" description="Pro residues" evidence="7">
    <location>
        <begin position="117"/>
        <end position="131"/>
    </location>
</feature>
<dbReference type="SMART" id="SM00239">
    <property type="entry name" value="C2"/>
    <property type="match status" value="1"/>
</dbReference>